<dbReference type="Proteomes" id="UP000504606">
    <property type="component" value="Unplaced"/>
</dbReference>
<dbReference type="AlphaFoldDB" id="A0A9C6UAJ8"/>
<reference evidence="4" key="1">
    <citation type="submission" date="2025-08" db="UniProtKB">
        <authorList>
            <consortium name="RefSeq"/>
        </authorList>
    </citation>
    <scope>IDENTIFICATION</scope>
    <source>
        <tissue evidence="4">Whole organism</tissue>
    </source>
</reference>
<dbReference type="GeneID" id="127750080"/>
<evidence type="ECO:0000256" key="1">
    <source>
        <dbReference type="SAM" id="MobiDB-lite"/>
    </source>
</evidence>
<feature type="signal peptide" evidence="2">
    <location>
        <begin position="1"/>
        <end position="26"/>
    </location>
</feature>
<evidence type="ECO:0000256" key="2">
    <source>
        <dbReference type="SAM" id="SignalP"/>
    </source>
</evidence>
<dbReference type="RefSeq" id="XP_052126592.1">
    <property type="nucleotide sequence ID" value="XM_052270632.1"/>
</dbReference>
<proteinExistence type="predicted"/>
<feature type="compositionally biased region" description="Low complexity" evidence="1">
    <location>
        <begin position="47"/>
        <end position="66"/>
    </location>
</feature>
<accession>A0A9C6UAJ8</accession>
<protein>
    <submittedName>
        <fullName evidence="4">Uncharacterized protein LOC127750080</fullName>
    </submittedName>
</protein>
<organism evidence="3 4">
    <name type="scientific">Frankliniella occidentalis</name>
    <name type="common">Western flower thrips</name>
    <name type="synonym">Euthrips occidentalis</name>
    <dbReference type="NCBI Taxonomy" id="133901"/>
    <lineage>
        <taxon>Eukaryota</taxon>
        <taxon>Metazoa</taxon>
        <taxon>Ecdysozoa</taxon>
        <taxon>Arthropoda</taxon>
        <taxon>Hexapoda</taxon>
        <taxon>Insecta</taxon>
        <taxon>Pterygota</taxon>
        <taxon>Neoptera</taxon>
        <taxon>Paraneoptera</taxon>
        <taxon>Thysanoptera</taxon>
        <taxon>Terebrantia</taxon>
        <taxon>Thripoidea</taxon>
        <taxon>Thripidae</taxon>
        <taxon>Frankliniella</taxon>
    </lineage>
</organism>
<feature type="chain" id="PRO_5039414465" evidence="2">
    <location>
        <begin position="27"/>
        <end position="119"/>
    </location>
</feature>
<gene>
    <name evidence="4" type="primary">LOC127750080</name>
</gene>
<dbReference type="KEGG" id="foc:127750080"/>
<evidence type="ECO:0000313" key="4">
    <source>
        <dbReference type="RefSeq" id="XP_052126592.1"/>
    </source>
</evidence>
<name>A0A9C6UAJ8_FRAOC</name>
<keyword evidence="2" id="KW-0732">Signal</keyword>
<evidence type="ECO:0000313" key="3">
    <source>
        <dbReference type="Proteomes" id="UP000504606"/>
    </source>
</evidence>
<sequence>MRSLLPVVASLLPLLLLLAQLASVSGTFGGYSEDGTLWKCSSRNTTSSLSSSSASSEAGAAGPAGSHPGEVTCSCDGINMTSVPPVMPKMHRLVIENSLGMEVLRKDALQPYSASLSDV</sequence>
<feature type="region of interest" description="Disordered" evidence="1">
    <location>
        <begin position="42"/>
        <end position="68"/>
    </location>
</feature>
<keyword evidence="3" id="KW-1185">Reference proteome</keyword>